<dbReference type="GO" id="GO:0005507">
    <property type="term" value="F:copper ion binding"/>
    <property type="evidence" value="ECO:0007669"/>
    <property type="project" value="InterPro"/>
</dbReference>
<reference evidence="12" key="1">
    <citation type="journal article" date="2014" name="Fish Shellfish Immunol.">
        <title>Identification of novel copper/zinc superoxide dismutase (Cu/ZnSOD) genes in kuruma shrimp Marsupenaeus japonicus.</title>
        <authorList>
            <person name="Hung M.N."/>
            <person name="Shiomi R."/>
            <person name="Nozaki R."/>
            <person name="Kondo H."/>
            <person name="Hirono I."/>
        </authorList>
    </citation>
    <scope>NUCLEOTIDE SEQUENCE</scope>
</reference>
<evidence type="ECO:0000256" key="8">
    <source>
        <dbReference type="ARBA" id="ARBA00049204"/>
    </source>
</evidence>
<keyword evidence="10" id="KW-0812">Transmembrane</keyword>
<evidence type="ECO:0000256" key="2">
    <source>
        <dbReference type="ARBA" id="ARBA00022723"/>
    </source>
</evidence>
<keyword evidence="10" id="KW-0472">Membrane</keyword>
<evidence type="ECO:0000256" key="1">
    <source>
        <dbReference type="ARBA" id="ARBA00010457"/>
    </source>
</evidence>
<feature type="transmembrane region" description="Helical" evidence="10">
    <location>
        <begin position="7"/>
        <end position="30"/>
    </location>
</feature>
<dbReference type="Pfam" id="PF00080">
    <property type="entry name" value="Sod_Cu"/>
    <property type="match status" value="1"/>
</dbReference>
<dbReference type="FunFam" id="2.60.40.200:FF:000003">
    <property type="entry name" value="Superoxide dismutase [Cu-Zn], chloroplastic"/>
    <property type="match status" value="1"/>
</dbReference>
<comment type="similarity">
    <text evidence="1 9">Belongs to the Cu-Zn superoxide dismutase family.</text>
</comment>
<comment type="function">
    <text evidence="9">Destroys radicals which are normally produced within the cells and which are toxic to biological systems.</text>
</comment>
<keyword evidence="3 9" id="KW-0862">Zinc</keyword>
<proteinExistence type="evidence at transcript level"/>
<evidence type="ECO:0000259" key="11">
    <source>
        <dbReference type="Pfam" id="PF00080"/>
    </source>
</evidence>
<dbReference type="SUPFAM" id="SSF49329">
    <property type="entry name" value="Cu,Zn superoxide dismutase-like"/>
    <property type="match status" value="1"/>
</dbReference>
<comment type="cofactor">
    <cofactor evidence="9">
        <name>Cu cation</name>
        <dbReference type="ChEBI" id="CHEBI:23378"/>
    </cofactor>
    <text evidence="9">Binds 1 copper ion per subunit.</text>
</comment>
<evidence type="ECO:0000256" key="7">
    <source>
        <dbReference type="ARBA" id="ARBA00023157"/>
    </source>
</evidence>
<evidence type="ECO:0000256" key="3">
    <source>
        <dbReference type="ARBA" id="ARBA00022833"/>
    </source>
</evidence>
<comment type="cofactor">
    <cofactor evidence="9">
        <name>Zn(2+)</name>
        <dbReference type="ChEBI" id="CHEBI:29105"/>
    </cofactor>
    <text evidence="9">Binds 1 zinc ion per subunit.</text>
</comment>
<dbReference type="PRINTS" id="PR00068">
    <property type="entry name" value="CUZNDISMTASE"/>
</dbReference>
<dbReference type="InterPro" id="IPR036423">
    <property type="entry name" value="SOD-like_Cu/Zn_dom_sf"/>
</dbReference>
<keyword evidence="10" id="KW-1133">Transmembrane helix</keyword>
<organism evidence="12">
    <name type="scientific">Penaeus japonicus</name>
    <name type="common">Kuruma prawn</name>
    <name type="synonym">Marsupenaeus japonicus</name>
    <dbReference type="NCBI Taxonomy" id="27405"/>
    <lineage>
        <taxon>Eukaryota</taxon>
        <taxon>Metazoa</taxon>
        <taxon>Ecdysozoa</taxon>
        <taxon>Arthropoda</taxon>
        <taxon>Crustacea</taxon>
        <taxon>Multicrustacea</taxon>
        <taxon>Malacostraca</taxon>
        <taxon>Eumalacostraca</taxon>
        <taxon>Eucarida</taxon>
        <taxon>Decapoda</taxon>
        <taxon>Dendrobranchiata</taxon>
        <taxon>Penaeoidea</taxon>
        <taxon>Penaeidae</taxon>
        <taxon>Penaeus</taxon>
    </lineage>
</organism>
<keyword evidence="5 9" id="KW-0560">Oxidoreductase</keyword>
<dbReference type="Gene3D" id="2.60.40.200">
    <property type="entry name" value="Superoxide dismutase, copper/zinc binding domain"/>
    <property type="match status" value="1"/>
</dbReference>
<keyword evidence="7" id="KW-1015">Disulfide bond</keyword>
<comment type="catalytic activity">
    <reaction evidence="8 9">
        <text>2 superoxide + 2 H(+) = H2O2 + O2</text>
        <dbReference type="Rhea" id="RHEA:20696"/>
        <dbReference type="ChEBI" id="CHEBI:15378"/>
        <dbReference type="ChEBI" id="CHEBI:15379"/>
        <dbReference type="ChEBI" id="CHEBI:16240"/>
        <dbReference type="ChEBI" id="CHEBI:18421"/>
        <dbReference type="EC" id="1.15.1.1"/>
    </reaction>
</comment>
<dbReference type="AlphaFoldDB" id="A0A077KA48"/>
<accession>A0A077KA48</accession>
<keyword evidence="4" id="KW-0049">Antioxidant</keyword>
<name>A0A077KA48_PENJP</name>
<dbReference type="CDD" id="cd00305">
    <property type="entry name" value="Cu-Zn_Superoxide_Dismutase"/>
    <property type="match status" value="1"/>
</dbReference>
<evidence type="ECO:0000256" key="10">
    <source>
        <dbReference type="SAM" id="Phobius"/>
    </source>
</evidence>
<sequence>MGKCIAYLAAAVVFTGLGALVAGLAVWFTVPEVAQKFTSESRKAQCVLESPAAVSGTIMFVQSSERAPVDITGNITGLSQGKHGFHIHAFGVSGADCKAAQGHYNPFGSNHSAPNATERHVGDLGNIVAGEDSVAYVEILDHSVTLFGWYSVLGRAVVVHAGEDDLGLGGDSGSLATGNAGGRVACCTIFAVID</sequence>
<dbReference type="OrthoDB" id="2015551at2759"/>
<evidence type="ECO:0000313" key="12">
    <source>
        <dbReference type="EMBL" id="BAP28204.1"/>
    </source>
</evidence>
<dbReference type="GO" id="GO:0004784">
    <property type="term" value="F:superoxide dismutase activity"/>
    <property type="evidence" value="ECO:0007669"/>
    <property type="project" value="UniProtKB-EC"/>
</dbReference>
<dbReference type="InterPro" id="IPR024134">
    <property type="entry name" value="SOD_Cu/Zn_/chaperone"/>
</dbReference>
<evidence type="ECO:0000256" key="5">
    <source>
        <dbReference type="ARBA" id="ARBA00023002"/>
    </source>
</evidence>
<dbReference type="EMBL" id="AB908999">
    <property type="protein sequence ID" value="BAP28204.1"/>
    <property type="molecule type" value="mRNA"/>
</dbReference>
<dbReference type="PROSITE" id="PS00332">
    <property type="entry name" value="SOD_CU_ZN_2"/>
    <property type="match status" value="1"/>
</dbReference>
<evidence type="ECO:0000256" key="6">
    <source>
        <dbReference type="ARBA" id="ARBA00023008"/>
    </source>
</evidence>
<dbReference type="InterPro" id="IPR018152">
    <property type="entry name" value="SOD_Cu/Zn_BS"/>
</dbReference>
<dbReference type="EC" id="1.15.1.1" evidence="9"/>
<dbReference type="InterPro" id="IPR001424">
    <property type="entry name" value="SOD_Cu_Zn_dom"/>
</dbReference>
<keyword evidence="6 9" id="KW-0186">Copper</keyword>
<dbReference type="PANTHER" id="PTHR10003">
    <property type="entry name" value="SUPEROXIDE DISMUTASE CU-ZN -RELATED"/>
    <property type="match status" value="1"/>
</dbReference>
<feature type="domain" description="Superoxide dismutase copper/zinc binding" evidence="11">
    <location>
        <begin position="54"/>
        <end position="189"/>
    </location>
</feature>
<evidence type="ECO:0000256" key="9">
    <source>
        <dbReference type="RuleBase" id="RU000393"/>
    </source>
</evidence>
<protein>
    <recommendedName>
        <fullName evidence="9">Superoxide dismutase [Cu-Zn]</fullName>
        <ecNumber evidence="9">1.15.1.1</ecNumber>
    </recommendedName>
</protein>
<evidence type="ECO:0000256" key="4">
    <source>
        <dbReference type="ARBA" id="ARBA00022862"/>
    </source>
</evidence>
<keyword evidence="2 9" id="KW-0479">Metal-binding</keyword>
<gene>
    <name evidence="12" type="primary">SOD-5</name>
</gene>